<dbReference type="InterPro" id="IPR020846">
    <property type="entry name" value="MFS_dom"/>
</dbReference>
<evidence type="ECO:0000256" key="7">
    <source>
        <dbReference type="SAM" id="Phobius"/>
    </source>
</evidence>
<dbReference type="EMBL" id="DF973850">
    <property type="protein sequence ID" value="GAU41184.1"/>
    <property type="molecule type" value="Genomic_DNA"/>
</dbReference>
<dbReference type="PROSITE" id="PS50850">
    <property type="entry name" value="MFS"/>
    <property type="match status" value="1"/>
</dbReference>
<evidence type="ECO:0000313" key="11">
    <source>
        <dbReference type="Proteomes" id="UP000242715"/>
    </source>
</evidence>
<dbReference type="PANTHER" id="PTHR48020">
    <property type="entry name" value="PROTON MYO-INOSITOL COTRANSPORTER"/>
    <property type="match status" value="1"/>
</dbReference>
<evidence type="ECO:0000256" key="3">
    <source>
        <dbReference type="ARBA" id="ARBA00022448"/>
    </source>
</evidence>
<comment type="similarity">
    <text evidence="2">Belongs to the major facilitator superfamily. Sugar transporter (TC 2.A.1.1) family.</text>
</comment>
<dbReference type="InterPro" id="IPR050814">
    <property type="entry name" value="Myo-inositol_Transporter"/>
</dbReference>
<evidence type="ECO:0000256" key="5">
    <source>
        <dbReference type="ARBA" id="ARBA00022989"/>
    </source>
</evidence>
<accession>A0A2Z6N8T0</accession>
<feature type="transmembrane region" description="Helical" evidence="7">
    <location>
        <begin position="145"/>
        <end position="170"/>
    </location>
</feature>
<dbReference type="OrthoDB" id="6339427at2759"/>
<dbReference type="Pfam" id="PF00083">
    <property type="entry name" value="Sugar_tr"/>
    <property type="match status" value="2"/>
</dbReference>
<dbReference type="GO" id="GO:0022857">
    <property type="term" value="F:transmembrane transporter activity"/>
    <property type="evidence" value="ECO:0007669"/>
    <property type="project" value="InterPro"/>
</dbReference>
<dbReference type="PRINTS" id="PR00171">
    <property type="entry name" value="SUGRTRNSPORT"/>
</dbReference>
<dbReference type="AlphaFoldDB" id="A0A2Z6N8T0"/>
<evidence type="ECO:0000259" key="9">
    <source>
        <dbReference type="PROSITE" id="PS50850"/>
    </source>
</evidence>
<dbReference type="InterPro" id="IPR005828">
    <property type="entry name" value="MFS_sugar_transport-like"/>
</dbReference>
<keyword evidence="5 7" id="KW-1133">Transmembrane helix</keyword>
<keyword evidence="11" id="KW-1185">Reference proteome</keyword>
<evidence type="ECO:0000256" key="6">
    <source>
        <dbReference type="ARBA" id="ARBA00023136"/>
    </source>
</evidence>
<evidence type="ECO:0000256" key="4">
    <source>
        <dbReference type="ARBA" id="ARBA00022692"/>
    </source>
</evidence>
<evidence type="ECO:0000313" key="10">
    <source>
        <dbReference type="EMBL" id="GAU41184.1"/>
    </source>
</evidence>
<feature type="signal peptide" evidence="8">
    <location>
        <begin position="1"/>
        <end position="19"/>
    </location>
</feature>
<feature type="transmembrane region" description="Helical" evidence="7">
    <location>
        <begin position="182"/>
        <end position="202"/>
    </location>
</feature>
<comment type="subcellular location">
    <subcellularLocation>
        <location evidence="1">Membrane</location>
        <topology evidence="1">Multi-pass membrane protein</topology>
    </subcellularLocation>
</comment>
<dbReference type="InterPro" id="IPR005829">
    <property type="entry name" value="Sugar_transporter_CS"/>
</dbReference>
<gene>
    <name evidence="10" type="ORF">TSUD_89800</name>
</gene>
<protein>
    <recommendedName>
        <fullName evidence="9">Major facilitator superfamily (MFS) profile domain-containing protein</fullName>
    </recommendedName>
</protein>
<dbReference type="GO" id="GO:0016020">
    <property type="term" value="C:membrane"/>
    <property type="evidence" value="ECO:0007669"/>
    <property type="project" value="UniProtKB-SubCell"/>
</dbReference>
<name>A0A2Z6N8T0_TRISU</name>
<dbReference type="Gene3D" id="1.20.1250.20">
    <property type="entry name" value="MFS general substrate transporter like domains"/>
    <property type="match status" value="2"/>
</dbReference>
<feature type="transmembrane region" description="Helical" evidence="7">
    <location>
        <begin position="111"/>
        <end position="133"/>
    </location>
</feature>
<evidence type="ECO:0000256" key="2">
    <source>
        <dbReference type="ARBA" id="ARBA00010992"/>
    </source>
</evidence>
<sequence length="278" mass="30135">MMLGVGAIPSIILAVGVLAMPESPRWLVMKGRLGDATKVLNKTSDSKEEAQLRLSEIKQAAGIPEECTDDVVEVKIKNTGEGVWKELFLYPTPTVRHIVIAALDRYGRRPLLLTSVGGMVVSLLTLATSLTIIDHSPTKLNWAVGLSIATVLSYVATFSIGAGPITWVYSSEIFPLRLRAQGCAMGVVVNRVTSGVISMTFLSLAKAITIGGGFYLFGGIALIAWIFFYIMLPETQGKTLEEMEASFGKIWRKSKNDKDVQNDKDQVAQVQLGTNVST</sequence>
<evidence type="ECO:0000256" key="8">
    <source>
        <dbReference type="SAM" id="SignalP"/>
    </source>
</evidence>
<dbReference type="InterPro" id="IPR003663">
    <property type="entry name" value="Sugar/inositol_transpt"/>
</dbReference>
<proteinExistence type="inferred from homology"/>
<organism evidence="10 11">
    <name type="scientific">Trifolium subterraneum</name>
    <name type="common">Subterranean clover</name>
    <dbReference type="NCBI Taxonomy" id="3900"/>
    <lineage>
        <taxon>Eukaryota</taxon>
        <taxon>Viridiplantae</taxon>
        <taxon>Streptophyta</taxon>
        <taxon>Embryophyta</taxon>
        <taxon>Tracheophyta</taxon>
        <taxon>Spermatophyta</taxon>
        <taxon>Magnoliopsida</taxon>
        <taxon>eudicotyledons</taxon>
        <taxon>Gunneridae</taxon>
        <taxon>Pentapetalae</taxon>
        <taxon>rosids</taxon>
        <taxon>fabids</taxon>
        <taxon>Fabales</taxon>
        <taxon>Fabaceae</taxon>
        <taxon>Papilionoideae</taxon>
        <taxon>50 kb inversion clade</taxon>
        <taxon>NPAAA clade</taxon>
        <taxon>Hologalegina</taxon>
        <taxon>IRL clade</taxon>
        <taxon>Trifolieae</taxon>
        <taxon>Trifolium</taxon>
    </lineage>
</organism>
<dbReference type="SUPFAM" id="SSF103473">
    <property type="entry name" value="MFS general substrate transporter"/>
    <property type="match status" value="1"/>
</dbReference>
<keyword evidence="8" id="KW-0732">Signal</keyword>
<evidence type="ECO:0000256" key="1">
    <source>
        <dbReference type="ARBA" id="ARBA00004141"/>
    </source>
</evidence>
<dbReference type="Proteomes" id="UP000242715">
    <property type="component" value="Unassembled WGS sequence"/>
</dbReference>
<keyword evidence="3" id="KW-0813">Transport</keyword>
<reference evidence="11" key="1">
    <citation type="journal article" date="2017" name="Front. Plant Sci.">
        <title>Climate Clever Clovers: New Paradigm to Reduce the Environmental Footprint of Ruminants by Breeding Low Methanogenic Forages Utilizing Haplotype Variation.</title>
        <authorList>
            <person name="Kaur P."/>
            <person name="Appels R."/>
            <person name="Bayer P.E."/>
            <person name="Keeble-Gagnere G."/>
            <person name="Wang J."/>
            <person name="Hirakawa H."/>
            <person name="Shirasawa K."/>
            <person name="Vercoe P."/>
            <person name="Stefanova K."/>
            <person name="Durmic Z."/>
            <person name="Nichols P."/>
            <person name="Revell C."/>
            <person name="Isobe S.N."/>
            <person name="Edwards D."/>
            <person name="Erskine W."/>
        </authorList>
    </citation>
    <scope>NUCLEOTIDE SEQUENCE [LARGE SCALE GENOMIC DNA]</scope>
    <source>
        <strain evidence="11">cv. Daliak</strain>
    </source>
</reference>
<keyword evidence="6 7" id="KW-0472">Membrane</keyword>
<feature type="transmembrane region" description="Helical" evidence="7">
    <location>
        <begin position="214"/>
        <end position="232"/>
    </location>
</feature>
<dbReference type="InterPro" id="IPR036259">
    <property type="entry name" value="MFS_trans_sf"/>
</dbReference>
<dbReference type="PROSITE" id="PS00216">
    <property type="entry name" value="SUGAR_TRANSPORT_1"/>
    <property type="match status" value="1"/>
</dbReference>
<dbReference type="PANTHER" id="PTHR48020:SF49">
    <property type="entry name" value="SUGAR TRANSPORTER"/>
    <property type="match status" value="1"/>
</dbReference>
<feature type="domain" description="Major facilitator superfamily (MFS) profile" evidence="9">
    <location>
        <begin position="1"/>
        <end position="236"/>
    </location>
</feature>
<feature type="chain" id="PRO_5016282750" description="Major facilitator superfamily (MFS) profile domain-containing protein" evidence="8">
    <location>
        <begin position="20"/>
        <end position="278"/>
    </location>
</feature>
<keyword evidence="4 7" id="KW-0812">Transmembrane</keyword>